<comment type="caution">
    <text evidence="1">The sequence shown here is derived from an EMBL/GenBank/DDBJ whole genome shotgun (WGS) entry which is preliminary data.</text>
</comment>
<evidence type="ECO:0000313" key="1">
    <source>
        <dbReference type="EMBL" id="KAF9732748.1"/>
    </source>
</evidence>
<reference evidence="1" key="1">
    <citation type="journal article" date="2020" name="Mol. Plant Microbe Interact.">
        <title>Genome Sequence of the Biocontrol Agent Coniothyrium minitans strain Conio (IMI 134523).</title>
        <authorList>
            <person name="Patel D."/>
            <person name="Shittu T.A."/>
            <person name="Baroncelli R."/>
            <person name="Muthumeenakshi S."/>
            <person name="Osborne T.H."/>
            <person name="Janganan T.K."/>
            <person name="Sreenivasaprasad S."/>
        </authorList>
    </citation>
    <scope>NUCLEOTIDE SEQUENCE</scope>
    <source>
        <strain evidence="1">Conio</strain>
    </source>
</reference>
<dbReference type="AlphaFoldDB" id="A0A9P6GCS3"/>
<name>A0A9P6GCS3_9PLEO</name>
<sequence length="358" mass="38870">MLMVPTEKILVGSLRTNSSNGPDTASLKAAWVDEKCGLVLTAAARERVRQQDCFATCVHVKAANGNGVLEARRDMLGRVRIHFLTAPHVVGWKGANGSSSVHKSLTIVSTGTASTPPAPVFLRVFSKHKMISRVARLNEEIGEGFTRWTVDSAHNVELVLDSAAGYVHKFLHLSQVFRCSSRQPAHSVEKDSDAQDSGVPALVLALRYLLVANSFHVSERSDGETWTEPPAAVDSLSNEPMRRSLRGWLHRRGSGTRCSASADEIDSSRVTRAQLAMGWRRFPDATQTGRLRTLAASEKASLSSSPHKDVHWNSAILASSSGRQSMAARSYPCSSRILRVPHAGSNRGGEARFPPCSL</sequence>
<protein>
    <submittedName>
        <fullName evidence="1">Uncharacterized protein</fullName>
    </submittedName>
</protein>
<gene>
    <name evidence="1" type="ORF">PMIN01_09606</name>
</gene>
<evidence type="ECO:0000313" key="2">
    <source>
        <dbReference type="Proteomes" id="UP000756921"/>
    </source>
</evidence>
<proteinExistence type="predicted"/>
<keyword evidence="2" id="KW-1185">Reference proteome</keyword>
<organism evidence="1 2">
    <name type="scientific">Paraphaeosphaeria minitans</name>
    <dbReference type="NCBI Taxonomy" id="565426"/>
    <lineage>
        <taxon>Eukaryota</taxon>
        <taxon>Fungi</taxon>
        <taxon>Dikarya</taxon>
        <taxon>Ascomycota</taxon>
        <taxon>Pezizomycotina</taxon>
        <taxon>Dothideomycetes</taxon>
        <taxon>Pleosporomycetidae</taxon>
        <taxon>Pleosporales</taxon>
        <taxon>Massarineae</taxon>
        <taxon>Didymosphaeriaceae</taxon>
        <taxon>Paraphaeosphaeria</taxon>
    </lineage>
</organism>
<dbReference type="Proteomes" id="UP000756921">
    <property type="component" value="Unassembled WGS sequence"/>
</dbReference>
<dbReference type="EMBL" id="WJXW01000010">
    <property type="protein sequence ID" value="KAF9732748.1"/>
    <property type="molecule type" value="Genomic_DNA"/>
</dbReference>
<accession>A0A9P6GCS3</accession>